<evidence type="ECO:0000256" key="1">
    <source>
        <dbReference type="ARBA" id="ARBA00022487"/>
    </source>
</evidence>
<evidence type="ECO:0000313" key="5">
    <source>
        <dbReference type="EMBL" id="MCW9711487.1"/>
    </source>
</evidence>
<keyword evidence="3" id="KW-0378">Hydrolase</keyword>
<organism evidence="5 6">
    <name type="scientific">Fodinibius salicampi</name>
    <dbReference type="NCBI Taxonomy" id="1920655"/>
    <lineage>
        <taxon>Bacteria</taxon>
        <taxon>Pseudomonadati</taxon>
        <taxon>Balneolota</taxon>
        <taxon>Balneolia</taxon>
        <taxon>Balneolales</taxon>
        <taxon>Balneolaceae</taxon>
        <taxon>Fodinibius</taxon>
    </lineage>
</organism>
<dbReference type="SUPFAM" id="SSF53474">
    <property type="entry name" value="alpha/beta-Hydrolases"/>
    <property type="match status" value="1"/>
</dbReference>
<comment type="caution">
    <text evidence="5">The sequence shown here is derived from an EMBL/GenBank/DDBJ whole genome shotgun (WGS) entry which is preliminary data.</text>
</comment>
<name>A0ABT3PUH4_9BACT</name>
<proteinExistence type="predicted"/>
<protein>
    <recommendedName>
        <fullName evidence="4">4-O-methyl-glucuronoyl methylesterase-like domain-containing protein</fullName>
    </recommendedName>
</protein>
<dbReference type="Pfam" id="PF22244">
    <property type="entry name" value="GCE_fung"/>
    <property type="match status" value="1"/>
</dbReference>
<evidence type="ECO:0000259" key="4">
    <source>
        <dbReference type="Pfam" id="PF22244"/>
    </source>
</evidence>
<reference evidence="5 6" key="1">
    <citation type="submission" date="2021-11" db="EMBL/GenBank/DDBJ databases">
        <title>Aliifidinibius sp. nov., a new bacterium isolated from saline soil.</title>
        <authorList>
            <person name="Galisteo C."/>
            <person name="De La Haba R."/>
            <person name="Sanchez-Porro C."/>
            <person name="Ventosa A."/>
        </authorList>
    </citation>
    <scope>NUCLEOTIDE SEQUENCE [LARGE SCALE GENOMIC DNA]</scope>
    <source>
        <strain evidence="5 6">KACC 190600</strain>
    </source>
</reference>
<feature type="domain" description="4-O-methyl-glucuronoyl methylesterase-like" evidence="4">
    <location>
        <begin position="122"/>
        <end position="357"/>
    </location>
</feature>
<gene>
    <name evidence="5" type="ORF">LQ318_01105</name>
</gene>
<dbReference type="RefSeq" id="WP_265786743.1">
    <property type="nucleotide sequence ID" value="NZ_BAABRS010000001.1"/>
</dbReference>
<keyword evidence="2" id="KW-0732">Signal</keyword>
<dbReference type="Gene3D" id="3.40.50.1820">
    <property type="entry name" value="alpha/beta hydrolase"/>
    <property type="match status" value="1"/>
</dbReference>
<dbReference type="EMBL" id="JAJNDC010000001">
    <property type="protein sequence ID" value="MCW9711487.1"/>
    <property type="molecule type" value="Genomic_DNA"/>
</dbReference>
<sequence>MDHIPVKAGLLFLIVGFTACLDSSENGGDESLYDTEIPFAVENTGTDCIIPSIINYTDLEKIPHMPDPFLDMEGNRITDIEDWRCRRAEISAQVQKFELGLKPETAQEKVSTTMDTDTTMTVTVEENDTTISFEVDVNYPSHGKAPYPAMIGIGRSFLNNSDLDSLGVAVIQFPNNELGEQMGSNSRGKGKFYDIFGNEHTASAMMAWAWGVSRLIDGLQTTEGIEINPERIGITGCSRNGKGALMAGALDERIVLTIPQESGSGGAAGWRISDAQYERGQEVQTLRQIVQENVWFTEDFEKFSESVERLPYDHHSVMGMIAPRALLILENSDIEWLGNESTYTTSVIAREIWKAMGISDRMGISQVGGHNHCQLPDTQRPEVNAFVKKFLLDDSTVNTRVVRMDTDLNVDLTKWAPWETPTL</sequence>
<dbReference type="InterPro" id="IPR054579">
    <property type="entry name" value="GCE-like_dom"/>
</dbReference>
<dbReference type="InterPro" id="IPR029058">
    <property type="entry name" value="AB_hydrolase_fold"/>
</dbReference>
<keyword evidence="1" id="KW-0719">Serine esterase</keyword>
<evidence type="ECO:0000256" key="3">
    <source>
        <dbReference type="ARBA" id="ARBA00022801"/>
    </source>
</evidence>
<dbReference type="PROSITE" id="PS51257">
    <property type="entry name" value="PROKAR_LIPOPROTEIN"/>
    <property type="match status" value="1"/>
</dbReference>
<evidence type="ECO:0000256" key="2">
    <source>
        <dbReference type="ARBA" id="ARBA00022729"/>
    </source>
</evidence>
<keyword evidence="6" id="KW-1185">Reference proteome</keyword>
<accession>A0ABT3PUH4</accession>
<dbReference type="Proteomes" id="UP001207337">
    <property type="component" value="Unassembled WGS sequence"/>
</dbReference>
<evidence type="ECO:0000313" key="6">
    <source>
        <dbReference type="Proteomes" id="UP001207337"/>
    </source>
</evidence>